<dbReference type="InterPro" id="IPR051368">
    <property type="entry name" value="SerProtInhib-TIL_Domain"/>
</dbReference>
<feature type="domain" description="Follistatin-like" evidence="6">
    <location>
        <begin position="1003"/>
        <end position="1025"/>
    </location>
</feature>
<dbReference type="GO" id="GO:0004867">
    <property type="term" value="F:serine-type endopeptidase inhibitor activity"/>
    <property type="evidence" value="ECO:0007669"/>
    <property type="project" value="UniProtKB-KW"/>
</dbReference>
<dbReference type="CDD" id="cd19941">
    <property type="entry name" value="TIL"/>
    <property type="match status" value="9"/>
</dbReference>
<evidence type="ECO:0000256" key="2">
    <source>
        <dbReference type="ARBA" id="ARBA00022900"/>
    </source>
</evidence>
<feature type="region of interest" description="Disordered" evidence="4">
    <location>
        <begin position="17"/>
        <end position="38"/>
    </location>
</feature>
<feature type="domain" description="Follistatin-like" evidence="6">
    <location>
        <begin position="1103"/>
        <end position="1126"/>
    </location>
</feature>
<dbReference type="SUPFAM" id="SSF57567">
    <property type="entry name" value="Serine protease inhibitors"/>
    <property type="match status" value="8"/>
</dbReference>
<evidence type="ECO:0000256" key="5">
    <source>
        <dbReference type="SAM" id="Phobius"/>
    </source>
</evidence>
<feature type="domain" description="Follistatin-like" evidence="6">
    <location>
        <begin position="327"/>
        <end position="358"/>
    </location>
</feature>
<dbReference type="Proteomes" id="UP000887540">
    <property type="component" value="Unplaced"/>
</dbReference>
<dbReference type="PANTHER" id="PTHR23259">
    <property type="entry name" value="RIDDLE"/>
    <property type="match status" value="1"/>
</dbReference>
<evidence type="ECO:0000259" key="6">
    <source>
        <dbReference type="SMART" id="SM00274"/>
    </source>
</evidence>
<evidence type="ECO:0000256" key="3">
    <source>
        <dbReference type="ARBA" id="ARBA00023157"/>
    </source>
</evidence>
<evidence type="ECO:0000313" key="8">
    <source>
        <dbReference type="WBParaSite" id="ACRNAN_scaffold168.g14019.t1"/>
    </source>
</evidence>
<keyword evidence="5" id="KW-0812">Transmembrane</keyword>
<name>A0A914CZL7_9BILA</name>
<dbReference type="InterPro" id="IPR002919">
    <property type="entry name" value="TIL_dom"/>
</dbReference>
<evidence type="ECO:0000256" key="1">
    <source>
        <dbReference type="ARBA" id="ARBA00022690"/>
    </source>
</evidence>
<dbReference type="AlphaFoldDB" id="A0A914CZL7"/>
<keyword evidence="1" id="KW-0646">Protease inhibitor</keyword>
<proteinExistence type="predicted"/>
<keyword evidence="5" id="KW-1133">Transmembrane helix</keyword>
<feature type="domain" description="Follistatin-like" evidence="6">
    <location>
        <begin position="1069"/>
        <end position="1091"/>
    </location>
</feature>
<feature type="domain" description="Follistatin-like" evidence="6">
    <location>
        <begin position="221"/>
        <end position="246"/>
    </location>
</feature>
<dbReference type="Gene3D" id="2.10.25.10">
    <property type="entry name" value="Laminin"/>
    <property type="match status" value="9"/>
</dbReference>
<keyword evidence="2" id="KW-0722">Serine protease inhibitor</keyword>
<dbReference type="InterPro" id="IPR003645">
    <property type="entry name" value="Fol_N"/>
</dbReference>
<feature type="domain" description="Follistatin-like" evidence="6">
    <location>
        <begin position="657"/>
        <end position="680"/>
    </location>
</feature>
<dbReference type="InterPro" id="IPR036084">
    <property type="entry name" value="Ser_inhib-like_sf"/>
</dbReference>
<dbReference type="Pfam" id="PF01826">
    <property type="entry name" value="TIL"/>
    <property type="match status" value="8"/>
</dbReference>
<keyword evidence="7" id="KW-1185">Reference proteome</keyword>
<feature type="domain" description="Follistatin-like" evidence="6">
    <location>
        <begin position="895"/>
        <end position="920"/>
    </location>
</feature>
<dbReference type="WBParaSite" id="ACRNAN_scaffold168.g14019.t1">
    <property type="protein sequence ID" value="ACRNAN_scaffold168.g14019.t1"/>
    <property type="gene ID" value="ACRNAN_scaffold168.g14019"/>
</dbReference>
<keyword evidence="5" id="KW-0472">Membrane</keyword>
<reference evidence="8" key="1">
    <citation type="submission" date="2022-11" db="UniProtKB">
        <authorList>
            <consortium name="WormBaseParasite"/>
        </authorList>
    </citation>
    <scope>IDENTIFICATION</scope>
</reference>
<keyword evidence="3" id="KW-1015">Disulfide bond</keyword>
<feature type="domain" description="Follistatin-like" evidence="6">
    <location>
        <begin position="931"/>
        <end position="954"/>
    </location>
</feature>
<evidence type="ECO:0000256" key="4">
    <source>
        <dbReference type="SAM" id="MobiDB-lite"/>
    </source>
</evidence>
<feature type="domain" description="Follistatin-like" evidence="6">
    <location>
        <begin position="971"/>
        <end position="993"/>
    </location>
</feature>
<organism evidence="7 8">
    <name type="scientific">Acrobeloides nanus</name>
    <dbReference type="NCBI Taxonomy" id="290746"/>
    <lineage>
        <taxon>Eukaryota</taxon>
        <taxon>Metazoa</taxon>
        <taxon>Ecdysozoa</taxon>
        <taxon>Nematoda</taxon>
        <taxon>Chromadorea</taxon>
        <taxon>Rhabditida</taxon>
        <taxon>Tylenchina</taxon>
        <taxon>Cephalobomorpha</taxon>
        <taxon>Cephaloboidea</taxon>
        <taxon>Cephalobidae</taxon>
        <taxon>Acrobeloides</taxon>
    </lineage>
</organism>
<feature type="transmembrane region" description="Helical" evidence="5">
    <location>
        <begin position="101"/>
        <end position="119"/>
    </location>
</feature>
<sequence length="1128" mass="121991">MGCNRFPCHRNFASASDKKDDIIPARPPEYQAPKPGRADEYYKLREEQREQEAYRKDIPLGGTRPTEIQKIGLVLTMIYPNKKVIPEVVSSATMRRMRYRLSTLYFFTFMLFILGWLNFTRLGSVCQEVQCFKAPCNPICVAADNGNQGNCSDHEVWSECGSCEPTCANRNPICTFDCKPSRCQCAQGFFRLGEKCVTENDCDSQQLTPLSSRERREWRVSCANMSCPSNQVCIEKQVQCIRAPCNPIPTCVAQNSSNDQCNTNEEFQTCGTACEPSCENPNPTICTMECIVDKCQCKAGFVRKGGKNGSCVPKDQCSNSTASQSPSCNTVKCRAGYKCELQQVYCYQAPCPKVPRCVPDETQQTICSGENEEFKQCGACDQDCGQPEKMCKLSCALGGGCGCKSGYVRNSYGTCILKSACPDNGSLVVDPIVKNCSEENEEFKQCGACDQFCGKPERMCKMSCNLGGGCGCINGYVRNSEGKCVLPDQCTQDTNDTQTCTGQNEEYKMCGACDNHCNQPQRMCNMMCSLHGGCGCKNGYVRNAQGLCVLESECPGNNTICDENETLNECGNLCELQCGDEEPKICPAICAQPACTCAQGYYRNTAGKCVPNNQCTTSTYTCANVRCASGTVCIMKQVLCKKAPCSAQPTCVSTGRTCADTTCPAGNVCVDVQCFVPPCNAICEPVDSGSGNGTCAENEQWNECGGCEGTCSNPQPMCTKDCKPGKCVCAQDHVRQNGICINTLQCPMHDSPTNNSQNCSNSNEVWQACRGCEGTCENPNPICTEQCGPSGCHCPLPDFVRGPYGKCIKKSKCQKRLHWYYKKLNSTQNTDPPCPPHEKFVACGTACEPSCDTPSPKSCTEKCILNVCQCKTGFVRNSNGDCIKEFECGLSQEITCANVDCISGMVCIMEQVQCNKTHCPAKPTCVPPGKTCAETTCPVNTTCQNIQCFAPPCNAICVPNDEGNDTFIPSKCATMRCMANTVCAEVDGNAQCIPILSDPVPKDCATMLCVANSVCKLVNGTAQCVPIEEDGDVPPECATMLCVANSVCKLINGTAQCVPIEEDGDVPPECAAMLCVANSVCKKINGVAQCIPIQNNNSTLLDICAVTECVTGTKCEVDQNGKAVCRPI</sequence>
<dbReference type="SMART" id="SM00274">
    <property type="entry name" value="FOLN"/>
    <property type="match status" value="11"/>
</dbReference>
<evidence type="ECO:0000313" key="7">
    <source>
        <dbReference type="Proteomes" id="UP000887540"/>
    </source>
</evidence>
<accession>A0A914CZL7</accession>
<protein>
    <submittedName>
        <fullName evidence="8">Follistatin-like domain-containing protein</fullName>
    </submittedName>
</protein>
<feature type="domain" description="Follistatin-like" evidence="6">
    <location>
        <begin position="621"/>
        <end position="646"/>
    </location>
</feature>
<dbReference type="PANTHER" id="PTHR23259:SF70">
    <property type="entry name" value="ACCESSORY GLAND PROTEIN ACP62F-RELATED"/>
    <property type="match status" value="1"/>
</dbReference>
<feature type="domain" description="Follistatin-like" evidence="6">
    <location>
        <begin position="1036"/>
        <end position="1058"/>
    </location>
</feature>